<dbReference type="EMBL" id="MU273504">
    <property type="protein sequence ID" value="KAI0034225.1"/>
    <property type="molecule type" value="Genomic_DNA"/>
</dbReference>
<keyword evidence="2" id="KW-1185">Reference proteome</keyword>
<sequence>FSTMHDNDPTILEREKHRNLSRQPFQTSAPMDHAPGWNEHLATTAEANVKADQSTVRPEDLAELTVKYMTEKSSPDERYEASTATYEREELAGPLKDATGNATGKIHTTVEETVETVKQEVSCIEASAVHCTDMSFSE</sequence>
<name>A0ACB8QR60_9AGAM</name>
<evidence type="ECO:0000313" key="1">
    <source>
        <dbReference type="EMBL" id="KAI0034225.1"/>
    </source>
</evidence>
<gene>
    <name evidence="1" type="ORF">K488DRAFT_45946</name>
</gene>
<reference evidence="1" key="1">
    <citation type="submission" date="2021-02" db="EMBL/GenBank/DDBJ databases">
        <authorList>
            <consortium name="DOE Joint Genome Institute"/>
            <person name="Ahrendt S."/>
            <person name="Looney B.P."/>
            <person name="Miyauchi S."/>
            <person name="Morin E."/>
            <person name="Drula E."/>
            <person name="Courty P.E."/>
            <person name="Chicoki N."/>
            <person name="Fauchery L."/>
            <person name="Kohler A."/>
            <person name="Kuo A."/>
            <person name="Labutti K."/>
            <person name="Pangilinan J."/>
            <person name="Lipzen A."/>
            <person name="Riley R."/>
            <person name="Andreopoulos W."/>
            <person name="He G."/>
            <person name="Johnson J."/>
            <person name="Barry K.W."/>
            <person name="Grigoriev I.V."/>
            <person name="Nagy L."/>
            <person name="Hibbett D."/>
            <person name="Henrissat B."/>
            <person name="Matheny P.B."/>
            <person name="Labbe J."/>
            <person name="Martin F."/>
        </authorList>
    </citation>
    <scope>NUCLEOTIDE SEQUENCE</scope>
    <source>
        <strain evidence="1">EC-137</strain>
    </source>
</reference>
<dbReference type="Proteomes" id="UP000814128">
    <property type="component" value="Unassembled WGS sequence"/>
</dbReference>
<evidence type="ECO:0000313" key="2">
    <source>
        <dbReference type="Proteomes" id="UP000814128"/>
    </source>
</evidence>
<comment type="caution">
    <text evidence="1">The sequence shown here is derived from an EMBL/GenBank/DDBJ whole genome shotgun (WGS) entry which is preliminary data.</text>
</comment>
<accession>A0ACB8QR60</accession>
<proteinExistence type="predicted"/>
<reference evidence="1" key="2">
    <citation type="journal article" date="2022" name="New Phytol.">
        <title>Evolutionary transition to the ectomycorrhizal habit in the genomes of a hyperdiverse lineage of mushroom-forming fungi.</title>
        <authorList>
            <person name="Looney B."/>
            <person name="Miyauchi S."/>
            <person name="Morin E."/>
            <person name="Drula E."/>
            <person name="Courty P.E."/>
            <person name="Kohler A."/>
            <person name="Kuo A."/>
            <person name="LaButti K."/>
            <person name="Pangilinan J."/>
            <person name="Lipzen A."/>
            <person name="Riley R."/>
            <person name="Andreopoulos W."/>
            <person name="He G."/>
            <person name="Johnson J."/>
            <person name="Nolan M."/>
            <person name="Tritt A."/>
            <person name="Barry K.W."/>
            <person name="Grigoriev I.V."/>
            <person name="Nagy L.G."/>
            <person name="Hibbett D."/>
            <person name="Henrissat B."/>
            <person name="Matheny P.B."/>
            <person name="Labbe J."/>
            <person name="Martin F.M."/>
        </authorList>
    </citation>
    <scope>NUCLEOTIDE SEQUENCE</scope>
    <source>
        <strain evidence="1">EC-137</strain>
    </source>
</reference>
<feature type="non-terminal residue" evidence="1">
    <location>
        <position position="1"/>
    </location>
</feature>
<organism evidence="1 2">
    <name type="scientific">Vararia minispora EC-137</name>
    <dbReference type="NCBI Taxonomy" id="1314806"/>
    <lineage>
        <taxon>Eukaryota</taxon>
        <taxon>Fungi</taxon>
        <taxon>Dikarya</taxon>
        <taxon>Basidiomycota</taxon>
        <taxon>Agaricomycotina</taxon>
        <taxon>Agaricomycetes</taxon>
        <taxon>Russulales</taxon>
        <taxon>Lachnocladiaceae</taxon>
        <taxon>Vararia</taxon>
    </lineage>
</organism>
<protein>
    <submittedName>
        <fullName evidence="1">Uncharacterized protein</fullName>
    </submittedName>
</protein>